<gene>
    <name evidence="5" type="ORF">M0812_07898</name>
</gene>
<organism evidence="5 6">
    <name type="scientific">Anaeramoeba flamelloides</name>
    <dbReference type="NCBI Taxonomy" id="1746091"/>
    <lineage>
        <taxon>Eukaryota</taxon>
        <taxon>Metamonada</taxon>
        <taxon>Anaeramoebidae</taxon>
        <taxon>Anaeramoeba</taxon>
    </lineage>
</organism>
<dbReference type="GO" id="GO:0016485">
    <property type="term" value="P:protein processing"/>
    <property type="evidence" value="ECO:0007669"/>
    <property type="project" value="TreeGrafter"/>
</dbReference>
<dbReference type="EMBL" id="JANTQA010000018">
    <property type="protein sequence ID" value="KAJ3446903.1"/>
    <property type="molecule type" value="Genomic_DNA"/>
</dbReference>
<keyword evidence="1" id="KW-0645">Protease</keyword>
<dbReference type="PROSITE" id="PS00136">
    <property type="entry name" value="SUBTILASE_ASP"/>
    <property type="match status" value="1"/>
</dbReference>
<dbReference type="AlphaFoldDB" id="A0AAV7ZY31"/>
<comment type="similarity">
    <text evidence="4">Belongs to the peptidase S8 family.</text>
</comment>
<proteinExistence type="inferred from homology"/>
<dbReference type="Gene3D" id="3.40.50.200">
    <property type="entry name" value="Peptidase S8/S53 domain"/>
    <property type="match status" value="1"/>
</dbReference>
<dbReference type="GO" id="GO:0016020">
    <property type="term" value="C:membrane"/>
    <property type="evidence" value="ECO:0007669"/>
    <property type="project" value="TreeGrafter"/>
</dbReference>
<dbReference type="Proteomes" id="UP001146793">
    <property type="component" value="Unassembled WGS sequence"/>
</dbReference>
<dbReference type="PROSITE" id="PS51892">
    <property type="entry name" value="SUBTILASE"/>
    <property type="match status" value="1"/>
</dbReference>
<dbReference type="PANTHER" id="PTHR42884:SF14">
    <property type="entry name" value="NEUROENDOCRINE CONVERTASE 1"/>
    <property type="match status" value="1"/>
</dbReference>
<keyword evidence="2" id="KW-0378">Hydrolase</keyword>
<sequence>MEEKPSRETGEMIVQLKDNVSVEDFVAQTGMVFVRKLKLRKDYYLFKYDEVNHKNGLDSIPVLSLETLTVSYERNKYHDNVPKDYTPSDPLFSDQFHLKNTGQYDGKAGVDVNVSPVWDLGYFGEDITISIVDDGLDHAHEDLSSNFLMQGSWD</sequence>
<protein>
    <submittedName>
        <fullName evidence="5">Endoprotease aex-5</fullName>
    </submittedName>
</protein>
<name>A0AAV7ZY31_9EUKA</name>
<evidence type="ECO:0000313" key="5">
    <source>
        <dbReference type="EMBL" id="KAJ3446903.1"/>
    </source>
</evidence>
<comment type="caution">
    <text evidence="4">Lacks conserved residue(s) required for the propagation of feature annotation.</text>
</comment>
<dbReference type="InterPro" id="IPR023827">
    <property type="entry name" value="Peptidase_S8_Asp-AS"/>
</dbReference>
<evidence type="ECO:0000256" key="2">
    <source>
        <dbReference type="ARBA" id="ARBA00022801"/>
    </source>
</evidence>
<accession>A0AAV7ZY31</accession>
<dbReference type="SUPFAM" id="SSF52743">
    <property type="entry name" value="Subtilisin-like"/>
    <property type="match status" value="1"/>
</dbReference>
<dbReference type="InterPro" id="IPR036852">
    <property type="entry name" value="Peptidase_S8/S53_dom_sf"/>
</dbReference>
<evidence type="ECO:0000313" key="6">
    <source>
        <dbReference type="Proteomes" id="UP001146793"/>
    </source>
</evidence>
<evidence type="ECO:0000256" key="3">
    <source>
        <dbReference type="ARBA" id="ARBA00022825"/>
    </source>
</evidence>
<comment type="caution">
    <text evidence="5">The sequence shown here is derived from an EMBL/GenBank/DDBJ whole genome shotgun (WGS) entry which is preliminary data.</text>
</comment>
<dbReference type="GO" id="GO:0004252">
    <property type="term" value="F:serine-type endopeptidase activity"/>
    <property type="evidence" value="ECO:0007669"/>
    <property type="project" value="InterPro"/>
</dbReference>
<dbReference type="PANTHER" id="PTHR42884">
    <property type="entry name" value="PROPROTEIN CONVERTASE SUBTILISIN/KEXIN-RELATED"/>
    <property type="match status" value="1"/>
</dbReference>
<evidence type="ECO:0000256" key="4">
    <source>
        <dbReference type="PROSITE-ProRule" id="PRU01240"/>
    </source>
</evidence>
<evidence type="ECO:0000256" key="1">
    <source>
        <dbReference type="ARBA" id="ARBA00022670"/>
    </source>
</evidence>
<keyword evidence="3" id="KW-0720">Serine protease</keyword>
<reference evidence="5" key="1">
    <citation type="submission" date="2022-08" db="EMBL/GenBank/DDBJ databases">
        <title>Novel sulphate-reducing endosymbionts in the free-living metamonad Anaeramoeba.</title>
        <authorList>
            <person name="Jerlstrom-Hultqvist J."/>
            <person name="Cepicka I."/>
            <person name="Gallot-Lavallee L."/>
            <person name="Salas-Leiva D."/>
            <person name="Curtis B.A."/>
            <person name="Zahonova K."/>
            <person name="Pipaliya S."/>
            <person name="Dacks J."/>
            <person name="Roger A.J."/>
        </authorList>
    </citation>
    <scope>NUCLEOTIDE SEQUENCE</scope>
    <source>
        <strain evidence="5">Busselton2</strain>
    </source>
</reference>